<dbReference type="EMBL" id="WUEY01000028">
    <property type="protein sequence ID" value="NEI74319.1"/>
    <property type="molecule type" value="Genomic_DNA"/>
</dbReference>
<reference evidence="1 2" key="1">
    <citation type="submission" date="2019-12" db="EMBL/GenBank/DDBJ databases">
        <title>Rhizobium genotypes associated with high levels of biological nitrogen fixation by grain legumes in a temperate-maritime cropping system.</title>
        <authorList>
            <person name="Maluk M."/>
            <person name="Francesc Ferrando Molina F."/>
            <person name="Lopez Del Egido L."/>
            <person name="Lafos M."/>
            <person name="Langarica-Fuentes A."/>
            <person name="Gebre Yohannes G."/>
            <person name="Young M.W."/>
            <person name="Martin P."/>
            <person name="Gantlett R."/>
            <person name="Kenicer G."/>
            <person name="Hawes C."/>
            <person name="Begg G.S."/>
            <person name="Quilliam R.S."/>
            <person name="Squire G.R."/>
            <person name="Poole P.S."/>
            <person name="Young P.W."/>
            <person name="Iannetta P.M."/>
            <person name="James E.K."/>
        </authorList>
    </citation>
    <scope>NUCLEOTIDE SEQUENCE [LARGE SCALE GENOMIC DNA]</scope>
    <source>
        <strain evidence="1 2">JHI1118</strain>
    </source>
</reference>
<proteinExistence type="predicted"/>
<sequence>MAAKKKKKSAKYTKAGDRDAAREGLLRDAGGFDWGWPAFELVVANTELTRRLVAGGFSGCGYGIIPPDGPPFLSLFGDNLPGMKSALALMKEWTSMSGPNAIRIEIAYDGPGYVLAISQQIELLRWRLSGIDTVRQPLIMATSHIKRIDSRHPNLDLLADYAQQPVAPLWLVVDELPRSVTRAGGSRTYAFTPQWDNAIFLPGIDIYRQLGDRPADTMARTDAEFESRTKAGISANWPPEPERGPASVAAARERRLAASMPKTLHVLRNTNRGASLLLRGQVLGWAKWQVEQAICNLRSVDFLAYQPSSVGKRLAMIEAVRNQVLEPASMDVDLASITSDQLSTQIALDTAYLLRRLEPDREIAEATGDRVRRLQELGYG</sequence>
<gene>
    <name evidence="1" type="ORF">GR212_32710</name>
</gene>
<organism evidence="1 2">
    <name type="scientific">Rhizobium lusitanum</name>
    <dbReference type="NCBI Taxonomy" id="293958"/>
    <lineage>
        <taxon>Bacteria</taxon>
        <taxon>Pseudomonadati</taxon>
        <taxon>Pseudomonadota</taxon>
        <taxon>Alphaproteobacteria</taxon>
        <taxon>Hyphomicrobiales</taxon>
        <taxon>Rhizobiaceae</taxon>
        <taxon>Rhizobium/Agrobacterium group</taxon>
        <taxon>Rhizobium</taxon>
    </lineage>
</organism>
<comment type="caution">
    <text evidence="1">The sequence shown here is derived from an EMBL/GenBank/DDBJ whole genome shotgun (WGS) entry which is preliminary data.</text>
</comment>
<evidence type="ECO:0000313" key="1">
    <source>
        <dbReference type="EMBL" id="NEI74319.1"/>
    </source>
</evidence>
<protein>
    <submittedName>
        <fullName evidence="1">Uncharacterized protein</fullName>
    </submittedName>
</protein>
<dbReference type="Proteomes" id="UP000483035">
    <property type="component" value="Unassembled WGS sequence"/>
</dbReference>
<evidence type="ECO:0000313" key="2">
    <source>
        <dbReference type="Proteomes" id="UP000483035"/>
    </source>
</evidence>
<dbReference type="AlphaFoldDB" id="A0A6L9UG24"/>
<accession>A0A6L9UG24</accession>
<dbReference type="RefSeq" id="WP_163993451.1">
    <property type="nucleotide sequence ID" value="NZ_WUEY01000028.1"/>
</dbReference>
<name>A0A6L9UG24_9HYPH</name>